<accession>A0AAI8YN86</accession>
<comment type="caution">
    <text evidence="1">The sequence shown here is derived from an EMBL/GenBank/DDBJ whole genome shotgun (WGS) entry which is preliminary data.</text>
</comment>
<dbReference type="AlphaFoldDB" id="A0AAI8YN86"/>
<proteinExistence type="predicted"/>
<organism evidence="1 2">
    <name type="scientific">Anthostomella pinea</name>
    <dbReference type="NCBI Taxonomy" id="933095"/>
    <lineage>
        <taxon>Eukaryota</taxon>
        <taxon>Fungi</taxon>
        <taxon>Dikarya</taxon>
        <taxon>Ascomycota</taxon>
        <taxon>Pezizomycotina</taxon>
        <taxon>Sordariomycetes</taxon>
        <taxon>Xylariomycetidae</taxon>
        <taxon>Xylariales</taxon>
        <taxon>Xylariaceae</taxon>
        <taxon>Anthostomella</taxon>
    </lineage>
</organism>
<evidence type="ECO:0000313" key="1">
    <source>
        <dbReference type="EMBL" id="CAJ2510998.1"/>
    </source>
</evidence>
<dbReference type="PANTHER" id="PTHR35895">
    <property type="entry name" value="CHROMOSOME 16, WHOLE GENOME SHOTGUN SEQUENCE"/>
    <property type="match status" value="1"/>
</dbReference>
<dbReference type="Pfam" id="PF12505">
    <property type="entry name" value="DUF3712"/>
    <property type="match status" value="1"/>
</dbReference>
<sequence length="379" mass="40208">MDFSIQGLVQQHSSQMDYAFRNLVDAILRYSELKISLIRISNVTEDSFHVSLEARVTKTGPASATLTPMTIDLCAGSSHAATCFGRVTLPQITTQPNGAPIVVSNQLVRITDAAALQAFIRPVIGSNMATLILRNGNTTVRALGVGPRAICYEKDITFAGMGGPDVCVQSASTPALVPSSASQAALGGLSASATTNSLTNPTPTQGSLPWCGTTASLLTGSTPSANAICITIHVTNPSPVEISFGTCGFEIQSERGDVFAELKGRLDIRRNHFEATFQGTVVDRRAVAPIPVQGNGRRGGEKARNNGVAKLVGKRCVGAGWCDETVKGINVPIGDMWKVFKALGMTGGEVEVGTEEEDNKAEKSAPERFGRWRSKLFKR</sequence>
<dbReference type="Proteomes" id="UP001295740">
    <property type="component" value="Unassembled WGS sequence"/>
</dbReference>
<dbReference type="InterPro" id="IPR022185">
    <property type="entry name" value="DUF3712"/>
</dbReference>
<keyword evidence="2" id="KW-1185">Reference proteome</keyword>
<reference evidence="1" key="1">
    <citation type="submission" date="2023-10" db="EMBL/GenBank/DDBJ databases">
        <authorList>
            <person name="Hackl T."/>
        </authorList>
    </citation>
    <scope>NUCLEOTIDE SEQUENCE</scope>
</reference>
<dbReference type="EMBL" id="CAUWAG010000018">
    <property type="protein sequence ID" value="CAJ2510998.1"/>
    <property type="molecule type" value="Genomic_DNA"/>
</dbReference>
<gene>
    <name evidence="1" type="ORF">KHLLAP_LOCUS11466</name>
</gene>
<dbReference type="PANTHER" id="PTHR35895:SF1">
    <property type="entry name" value="LIPID-BINDING SERUM GLYCOPROTEIN C-TERMINAL DOMAIN-CONTAINING PROTEIN"/>
    <property type="match status" value="1"/>
</dbReference>
<name>A0AAI8YN86_9PEZI</name>
<dbReference type="InterPro" id="IPR046368">
    <property type="entry name" value="Tag1"/>
</dbReference>
<evidence type="ECO:0000313" key="2">
    <source>
        <dbReference type="Proteomes" id="UP001295740"/>
    </source>
</evidence>
<dbReference type="GO" id="GO:0000329">
    <property type="term" value="C:fungal-type vacuole membrane"/>
    <property type="evidence" value="ECO:0007669"/>
    <property type="project" value="InterPro"/>
</dbReference>
<protein>
    <submittedName>
        <fullName evidence="1">Uu.00g066230.m01.CDS01</fullName>
    </submittedName>
</protein>